<keyword evidence="5 10" id="KW-0812">Transmembrane</keyword>
<feature type="transmembrane region" description="Helical" evidence="10">
    <location>
        <begin position="166"/>
        <end position="195"/>
    </location>
</feature>
<organism evidence="11 12">
    <name type="scientific">Bifidobacterium magnum</name>
    <dbReference type="NCBI Taxonomy" id="1692"/>
    <lineage>
        <taxon>Bacteria</taxon>
        <taxon>Bacillati</taxon>
        <taxon>Actinomycetota</taxon>
        <taxon>Actinomycetes</taxon>
        <taxon>Bifidobacteriales</taxon>
        <taxon>Bifidobacteriaceae</taxon>
        <taxon>Bifidobacterium</taxon>
    </lineage>
</organism>
<keyword evidence="6" id="KW-0769">Symport</keyword>
<dbReference type="Gene3D" id="1.20.1250.20">
    <property type="entry name" value="MFS general substrate transporter like domains"/>
    <property type="match status" value="2"/>
</dbReference>
<dbReference type="GO" id="GO:0006814">
    <property type="term" value="P:sodium ion transport"/>
    <property type="evidence" value="ECO:0007669"/>
    <property type="project" value="InterPro"/>
</dbReference>
<feature type="transmembrane region" description="Helical" evidence="10">
    <location>
        <begin position="98"/>
        <end position="121"/>
    </location>
</feature>
<dbReference type="InterPro" id="IPR001927">
    <property type="entry name" value="Na/Gal_symport"/>
</dbReference>
<evidence type="ECO:0000313" key="11">
    <source>
        <dbReference type="EMBL" id="KFI69253.1"/>
    </source>
</evidence>
<feature type="transmembrane region" description="Helical" evidence="10">
    <location>
        <begin position="207"/>
        <end position="230"/>
    </location>
</feature>
<dbReference type="CDD" id="cd17332">
    <property type="entry name" value="MFS_MelB_like"/>
    <property type="match status" value="1"/>
</dbReference>
<dbReference type="SUPFAM" id="SSF103473">
    <property type="entry name" value="MFS general substrate transporter"/>
    <property type="match status" value="1"/>
</dbReference>
<dbReference type="STRING" id="1692.BMAGN_1020"/>
<feature type="region of interest" description="Disordered" evidence="9">
    <location>
        <begin position="518"/>
        <end position="548"/>
    </location>
</feature>
<dbReference type="RefSeq" id="WP_081640853.1">
    <property type="nucleotide sequence ID" value="NZ_JGZB01000002.1"/>
</dbReference>
<sequence>MQSAAKPTTKNNMDLSRKVAYSFGNVGQSAFYNVLSTYFIVYATSTLFAKTDPALAAKLIGIITGLVVAIRIGEIFLDPLLGNLIDNTNTRFGRFRPWQLAGGIVSAILLVVIFTGLFGLVNVNTTAFMILFVVTFIVLDVFYSIRDISYWGMVPALSSDSKQRSIFTAMASFGGTIGYHGITIIVIPVVSFFTWKFTGTWAEGQSGWTAFAIIAAILAILTSCSVAFGAKESTSELRQKEQKSGSPLDAFKAIAQNDQLLWVALSYLLYAVANVATSGVMFYLFKFVLDMPTSYSLVGVVPIFVGLIAAPLYPVLNRFIPRRYLFLGGTLLMVVAYVIFIMASHNLAVIVTALIFFYTPGVFIQMTAILGLTDSIEYGQLKNGKRNEAVTLSVRPMLDKIAGACSNGIVGFIAVAAGMTGSATAADMTASNIQTFNVFAFYIPLGFIVASMLIYMFKVKIDEKSHAEMVKELERRLAADNTDANENNEVSAVETVANSENVVLAETESSVKNLELEAEELEGSTSKSKDNDLGEHVKANRSSKVSVD</sequence>
<evidence type="ECO:0000256" key="6">
    <source>
        <dbReference type="ARBA" id="ARBA00022847"/>
    </source>
</evidence>
<dbReference type="eggNOG" id="COG2211">
    <property type="taxonomic scope" value="Bacteria"/>
</dbReference>
<feature type="transmembrane region" description="Helical" evidence="10">
    <location>
        <begin position="401"/>
        <end position="419"/>
    </location>
</feature>
<dbReference type="PROSITE" id="PS00872">
    <property type="entry name" value="NA_GALACTOSIDE_SYMP"/>
    <property type="match status" value="1"/>
</dbReference>
<dbReference type="Pfam" id="PF13347">
    <property type="entry name" value="MFS_2"/>
    <property type="match status" value="1"/>
</dbReference>
<evidence type="ECO:0000256" key="3">
    <source>
        <dbReference type="ARBA" id="ARBA00022475"/>
    </source>
</evidence>
<evidence type="ECO:0000256" key="10">
    <source>
        <dbReference type="SAM" id="Phobius"/>
    </source>
</evidence>
<feature type="transmembrane region" description="Helical" evidence="10">
    <location>
        <begin position="349"/>
        <end position="372"/>
    </location>
</feature>
<dbReference type="InterPro" id="IPR036259">
    <property type="entry name" value="MFS_trans_sf"/>
</dbReference>
<evidence type="ECO:0000256" key="2">
    <source>
        <dbReference type="ARBA" id="ARBA00022448"/>
    </source>
</evidence>
<keyword evidence="12" id="KW-1185">Reference proteome</keyword>
<dbReference type="AlphaFoldDB" id="A0A087BE03"/>
<feature type="transmembrane region" description="Helical" evidence="10">
    <location>
        <begin position="55"/>
        <end position="77"/>
    </location>
</feature>
<evidence type="ECO:0000256" key="4">
    <source>
        <dbReference type="ARBA" id="ARBA00022597"/>
    </source>
</evidence>
<dbReference type="InterPro" id="IPR018043">
    <property type="entry name" value="Na/Gal_symport_CS"/>
</dbReference>
<dbReference type="Proteomes" id="UP000029052">
    <property type="component" value="Unassembled WGS sequence"/>
</dbReference>
<accession>A0A087BE03</accession>
<comment type="caution">
    <text evidence="11">The sequence shown here is derived from an EMBL/GenBank/DDBJ whole genome shotgun (WGS) entry which is preliminary data.</text>
</comment>
<feature type="transmembrane region" description="Helical" evidence="10">
    <location>
        <begin position="323"/>
        <end position="343"/>
    </location>
</feature>
<dbReference type="GO" id="GO:0015293">
    <property type="term" value="F:symporter activity"/>
    <property type="evidence" value="ECO:0007669"/>
    <property type="project" value="UniProtKB-KW"/>
</dbReference>
<comment type="subcellular location">
    <subcellularLocation>
        <location evidence="1">Cell membrane</location>
        <topology evidence="1">Multi-pass membrane protein</topology>
    </subcellularLocation>
</comment>
<dbReference type="GO" id="GO:0008643">
    <property type="term" value="P:carbohydrate transport"/>
    <property type="evidence" value="ECO:0007669"/>
    <property type="project" value="InterPro"/>
</dbReference>
<keyword evidence="4" id="KW-0762">Sugar transport</keyword>
<keyword evidence="2" id="KW-0813">Transport</keyword>
<reference evidence="11 12" key="1">
    <citation type="submission" date="2014-03" db="EMBL/GenBank/DDBJ databases">
        <title>Genomics of Bifidobacteria.</title>
        <authorList>
            <person name="Ventura M."/>
            <person name="Milani C."/>
            <person name="Lugli G.A."/>
        </authorList>
    </citation>
    <scope>NUCLEOTIDE SEQUENCE [LARGE SCALE GENOMIC DNA]</scope>
    <source>
        <strain evidence="11 12">LMG 11591</strain>
    </source>
</reference>
<evidence type="ECO:0000256" key="9">
    <source>
        <dbReference type="SAM" id="MobiDB-lite"/>
    </source>
</evidence>
<gene>
    <name evidence="11" type="ORF">BMAGN_1020</name>
</gene>
<dbReference type="EMBL" id="JGZB01000002">
    <property type="protein sequence ID" value="KFI69253.1"/>
    <property type="molecule type" value="Genomic_DNA"/>
</dbReference>
<protein>
    <submittedName>
        <fullName evidence="11">GPH, galactoside symporter</fullName>
    </submittedName>
</protein>
<feature type="transmembrane region" description="Helical" evidence="10">
    <location>
        <begin position="260"/>
        <end position="285"/>
    </location>
</feature>
<dbReference type="GO" id="GO:0005886">
    <property type="term" value="C:plasma membrane"/>
    <property type="evidence" value="ECO:0007669"/>
    <property type="project" value="UniProtKB-SubCell"/>
</dbReference>
<proteinExistence type="predicted"/>
<evidence type="ECO:0000256" key="7">
    <source>
        <dbReference type="ARBA" id="ARBA00022989"/>
    </source>
</evidence>
<feature type="transmembrane region" description="Helical" evidence="10">
    <location>
        <begin position="20"/>
        <end position="43"/>
    </location>
</feature>
<dbReference type="NCBIfam" id="TIGR00792">
    <property type="entry name" value="gph"/>
    <property type="match status" value="1"/>
</dbReference>
<keyword evidence="8 10" id="KW-0472">Membrane</keyword>
<dbReference type="PANTHER" id="PTHR11328">
    <property type="entry name" value="MAJOR FACILITATOR SUPERFAMILY DOMAIN-CONTAINING PROTEIN"/>
    <property type="match status" value="1"/>
</dbReference>
<dbReference type="InterPro" id="IPR039672">
    <property type="entry name" value="MFS_2"/>
</dbReference>
<keyword evidence="3" id="KW-1003">Cell membrane</keyword>
<keyword evidence="7 10" id="KW-1133">Transmembrane helix</keyword>
<dbReference type="PANTHER" id="PTHR11328:SF36">
    <property type="entry name" value="MELIBIOSE PERMEASE"/>
    <property type="match status" value="1"/>
</dbReference>
<feature type="transmembrane region" description="Helical" evidence="10">
    <location>
        <begin position="439"/>
        <end position="457"/>
    </location>
</feature>
<evidence type="ECO:0000256" key="5">
    <source>
        <dbReference type="ARBA" id="ARBA00022692"/>
    </source>
</evidence>
<feature type="transmembrane region" description="Helical" evidence="10">
    <location>
        <begin position="297"/>
        <end position="316"/>
    </location>
</feature>
<evidence type="ECO:0000256" key="1">
    <source>
        <dbReference type="ARBA" id="ARBA00004651"/>
    </source>
</evidence>
<feature type="transmembrane region" description="Helical" evidence="10">
    <location>
        <begin position="127"/>
        <end position="145"/>
    </location>
</feature>
<evidence type="ECO:0000313" key="12">
    <source>
        <dbReference type="Proteomes" id="UP000029052"/>
    </source>
</evidence>
<name>A0A087BE03_9BIFI</name>
<feature type="compositionally biased region" description="Basic and acidic residues" evidence="9">
    <location>
        <begin position="527"/>
        <end position="538"/>
    </location>
</feature>
<evidence type="ECO:0000256" key="8">
    <source>
        <dbReference type="ARBA" id="ARBA00023136"/>
    </source>
</evidence>